<comment type="function">
    <text evidence="2">Catalyzes the synthesis of 5,6-dihydrouridine (D), a modified base found in the D-loop of most tRNAs, via the reduction of the C5-C6 double bond in target uridines.</text>
</comment>
<dbReference type="AlphaFoldDB" id="A0A645CHH0"/>
<comment type="caution">
    <text evidence="13">The sequence shown here is derived from an EMBL/GenBank/DDBJ whole genome shotgun (WGS) entry which is preliminary data.</text>
</comment>
<gene>
    <name evidence="13" type="primary">dus_39</name>
    <name evidence="13" type="ORF">SDC9_123330</name>
</gene>
<dbReference type="SUPFAM" id="SSF51395">
    <property type="entry name" value="FMN-linked oxidoreductases"/>
    <property type="match status" value="1"/>
</dbReference>
<evidence type="ECO:0000256" key="5">
    <source>
        <dbReference type="ARBA" id="ARBA00022643"/>
    </source>
</evidence>
<comment type="catalytic activity">
    <reaction evidence="10">
        <text>a 5,6-dihydrouridine in tRNA + NADP(+) = a uridine in tRNA + NADPH + H(+)</text>
        <dbReference type="Rhea" id="RHEA:23624"/>
        <dbReference type="Rhea" id="RHEA-COMP:13339"/>
        <dbReference type="Rhea" id="RHEA-COMP:13887"/>
        <dbReference type="ChEBI" id="CHEBI:15378"/>
        <dbReference type="ChEBI" id="CHEBI:57783"/>
        <dbReference type="ChEBI" id="CHEBI:58349"/>
        <dbReference type="ChEBI" id="CHEBI:65315"/>
        <dbReference type="ChEBI" id="CHEBI:74443"/>
    </reaction>
</comment>
<dbReference type="NCBIfam" id="TIGR00737">
    <property type="entry name" value="nifR3_yhdG"/>
    <property type="match status" value="1"/>
</dbReference>
<sequence length="321" mass="35496">MLKIGNVELKNNIIVGPMAGITNQAFRSLVLQLGAGLVYSEMLSDKAINYHNQKTLEMLYIAQDEHPITLQLFGNEIDSMVQAAVYLDQNTACDIIDINMGCPVPKVANNGSGSALMRDPDHVYKLVKALVLAVGKPVTVKIRSGLNQQSINAVEIARLCEAAGAAAIAVHPRTKTQMYNGKADWQITKEVKQAVQIPVIGNGDIYHKEDAVRMFAETGCDAIMLARGVLGNPWLIRELLDQETAAISLDDKLNMVLEHTKRLIRLKGEKVAVREMRGQCGWYLNGLPYNNKTKLALSKAESAKQLYELIEEYRQMLHNLG</sequence>
<evidence type="ECO:0000256" key="6">
    <source>
        <dbReference type="ARBA" id="ARBA00022694"/>
    </source>
</evidence>
<comment type="cofactor">
    <cofactor evidence="1">
        <name>FMN</name>
        <dbReference type="ChEBI" id="CHEBI:58210"/>
    </cofactor>
</comment>
<dbReference type="InterPro" id="IPR024036">
    <property type="entry name" value="tRNA-dHydroUridine_Synthase_C"/>
</dbReference>
<keyword evidence="7" id="KW-0521">NADP</keyword>
<evidence type="ECO:0000256" key="11">
    <source>
        <dbReference type="ARBA" id="ARBA00048802"/>
    </source>
</evidence>
<keyword evidence="4" id="KW-0285">Flavoprotein</keyword>
<evidence type="ECO:0000313" key="13">
    <source>
        <dbReference type="EMBL" id="MPM76332.1"/>
    </source>
</evidence>
<organism evidence="13">
    <name type="scientific">bioreactor metagenome</name>
    <dbReference type="NCBI Taxonomy" id="1076179"/>
    <lineage>
        <taxon>unclassified sequences</taxon>
        <taxon>metagenomes</taxon>
        <taxon>ecological metagenomes</taxon>
    </lineage>
</organism>
<dbReference type="InterPro" id="IPR001269">
    <property type="entry name" value="DUS_fam"/>
</dbReference>
<evidence type="ECO:0000256" key="1">
    <source>
        <dbReference type="ARBA" id="ARBA00001917"/>
    </source>
</evidence>
<dbReference type="InterPro" id="IPR018517">
    <property type="entry name" value="tRNA_hU_synthase_CS"/>
</dbReference>
<reference evidence="13" key="1">
    <citation type="submission" date="2019-08" db="EMBL/GenBank/DDBJ databases">
        <authorList>
            <person name="Kucharzyk K."/>
            <person name="Murdoch R.W."/>
            <person name="Higgins S."/>
            <person name="Loffler F."/>
        </authorList>
    </citation>
    <scope>NUCLEOTIDE SEQUENCE</scope>
</reference>
<name>A0A645CHH0_9ZZZZ</name>
<evidence type="ECO:0000259" key="12">
    <source>
        <dbReference type="Pfam" id="PF01207"/>
    </source>
</evidence>
<dbReference type="GO" id="GO:0017150">
    <property type="term" value="F:tRNA dihydrouridine synthase activity"/>
    <property type="evidence" value="ECO:0007669"/>
    <property type="project" value="InterPro"/>
</dbReference>
<dbReference type="InterPro" id="IPR035587">
    <property type="entry name" value="DUS-like_FMN-bd"/>
</dbReference>
<proteinExistence type="predicted"/>
<keyword evidence="5" id="KW-0288">FMN</keyword>
<dbReference type="CDD" id="cd02801">
    <property type="entry name" value="DUS_like_FMN"/>
    <property type="match status" value="1"/>
</dbReference>
<comment type="catalytic activity">
    <reaction evidence="11">
        <text>a 5,6-dihydrouridine in tRNA + NAD(+) = a uridine in tRNA + NADH + H(+)</text>
        <dbReference type="Rhea" id="RHEA:54452"/>
        <dbReference type="Rhea" id="RHEA-COMP:13339"/>
        <dbReference type="Rhea" id="RHEA-COMP:13887"/>
        <dbReference type="ChEBI" id="CHEBI:15378"/>
        <dbReference type="ChEBI" id="CHEBI:57540"/>
        <dbReference type="ChEBI" id="CHEBI:57945"/>
        <dbReference type="ChEBI" id="CHEBI:65315"/>
        <dbReference type="ChEBI" id="CHEBI:74443"/>
    </reaction>
</comment>
<evidence type="ECO:0000256" key="2">
    <source>
        <dbReference type="ARBA" id="ARBA00002790"/>
    </source>
</evidence>
<dbReference type="EMBL" id="VSSQ01027213">
    <property type="protein sequence ID" value="MPM76332.1"/>
    <property type="molecule type" value="Genomic_DNA"/>
</dbReference>
<dbReference type="GO" id="GO:0050660">
    <property type="term" value="F:flavin adenine dinucleotide binding"/>
    <property type="evidence" value="ECO:0007669"/>
    <property type="project" value="InterPro"/>
</dbReference>
<evidence type="ECO:0000256" key="3">
    <source>
        <dbReference type="ARBA" id="ARBA00022555"/>
    </source>
</evidence>
<dbReference type="PIRSF" id="PIRSF006621">
    <property type="entry name" value="Dus"/>
    <property type="match status" value="1"/>
</dbReference>
<dbReference type="PANTHER" id="PTHR45846:SF1">
    <property type="entry name" value="TRNA-DIHYDROURIDINE(47) SYNTHASE [NAD(P)(+)]-LIKE"/>
    <property type="match status" value="1"/>
</dbReference>
<dbReference type="PROSITE" id="PS01136">
    <property type="entry name" value="UPF0034"/>
    <property type="match status" value="1"/>
</dbReference>
<dbReference type="InterPro" id="IPR013785">
    <property type="entry name" value="Aldolase_TIM"/>
</dbReference>
<dbReference type="EC" id="1.3.1.-" evidence="13"/>
<accession>A0A645CHH0</accession>
<evidence type="ECO:0000256" key="9">
    <source>
        <dbReference type="ARBA" id="ARBA00023002"/>
    </source>
</evidence>
<keyword evidence="3" id="KW-0820">tRNA-binding</keyword>
<evidence type="ECO:0000256" key="10">
    <source>
        <dbReference type="ARBA" id="ARBA00048205"/>
    </source>
</evidence>
<keyword evidence="6" id="KW-0819">tRNA processing</keyword>
<evidence type="ECO:0000256" key="8">
    <source>
        <dbReference type="ARBA" id="ARBA00022884"/>
    </source>
</evidence>
<dbReference type="PANTHER" id="PTHR45846">
    <property type="entry name" value="TRNA-DIHYDROURIDINE(47) SYNTHASE [NAD(P)(+)]-LIKE"/>
    <property type="match status" value="1"/>
</dbReference>
<protein>
    <submittedName>
        <fullName evidence="13">Putative tRNA-dihydrouridine synthase</fullName>
        <ecNumber evidence="13">1.3.1.-</ecNumber>
    </submittedName>
</protein>
<dbReference type="Gene3D" id="1.10.1200.80">
    <property type="entry name" value="Putative flavin oxidoreducatase, domain 2"/>
    <property type="match status" value="1"/>
</dbReference>
<dbReference type="InterPro" id="IPR004652">
    <property type="entry name" value="DusB-like"/>
</dbReference>
<dbReference type="Pfam" id="PF01207">
    <property type="entry name" value="Dus"/>
    <property type="match status" value="1"/>
</dbReference>
<evidence type="ECO:0000256" key="4">
    <source>
        <dbReference type="ARBA" id="ARBA00022630"/>
    </source>
</evidence>
<keyword evidence="9 13" id="KW-0560">Oxidoreductase</keyword>
<dbReference type="GO" id="GO:0000049">
    <property type="term" value="F:tRNA binding"/>
    <property type="evidence" value="ECO:0007669"/>
    <property type="project" value="UniProtKB-KW"/>
</dbReference>
<feature type="domain" description="DUS-like FMN-binding" evidence="12">
    <location>
        <begin position="15"/>
        <end position="308"/>
    </location>
</feature>
<dbReference type="Gene3D" id="3.20.20.70">
    <property type="entry name" value="Aldolase class I"/>
    <property type="match status" value="1"/>
</dbReference>
<evidence type="ECO:0000256" key="7">
    <source>
        <dbReference type="ARBA" id="ARBA00022857"/>
    </source>
</evidence>
<keyword evidence="8" id="KW-0694">RNA-binding</keyword>